<protein>
    <recommendedName>
        <fullName evidence="4">histidine kinase</fullName>
        <ecNumber evidence="4">2.7.13.3</ecNumber>
    </recommendedName>
</protein>
<keyword evidence="7" id="KW-0808">Transferase</keyword>
<keyword evidence="6" id="KW-0597">Phosphoprotein</keyword>
<evidence type="ECO:0000256" key="1">
    <source>
        <dbReference type="ARBA" id="ARBA00000085"/>
    </source>
</evidence>
<dbReference type="CDD" id="cd00075">
    <property type="entry name" value="HATPase"/>
    <property type="match status" value="1"/>
</dbReference>
<evidence type="ECO:0000256" key="6">
    <source>
        <dbReference type="ARBA" id="ARBA00022553"/>
    </source>
</evidence>
<dbReference type="PROSITE" id="PS50109">
    <property type="entry name" value="HIS_KIN"/>
    <property type="match status" value="1"/>
</dbReference>
<dbReference type="SUPFAM" id="SSF158472">
    <property type="entry name" value="HAMP domain-like"/>
    <property type="match status" value="1"/>
</dbReference>
<dbReference type="GO" id="GO:0005886">
    <property type="term" value="C:plasma membrane"/>
    <property type="evidence" value="ECO:0007669"/>
    <property type="project" value="UniProtKB-SubCell"/>
</dbReference>
<dbReference type="FunCoup" id="D6TJ92">
    <property type="interactions" value="130"/>
</dbReference>
<evidence type="ECO:0000259" key="17">
    <source>
        <dbReference type="PROSITE" id="PS50885"/>
    </source>
</evidence>
<dbReference type="InterPro" id="IPR003660">
    <property type="entry name" value="HAMP_dom"/>
</dbReference>
<feature type="transmembrane region" description="Helical" evidence="15">
    <location>
        <begin position="193"/>
        <end position="215"/>
    </location>
</feature>
<dbReference type="CDD" id="cd00082">
    <property type="entry name" value="HisKA"/>
    <property type="match status" value="1"/>
</dbReference>
<keyword evidence="10 18" id="KW-0418">Kinase</keyword>
<keyword evidence="19" id="KW-1185">Reference proteome</keyword>
<evidence type="ECO:0000256" key="9">
    <source>
        <dbReference type="ARBA" id="ARBA00022741"/>
    </source>
</evidence>
<feature type="domain" description="Histidine kinase" evidence="16">
    <location>
        <begin position="278"/>
        <end position="494"/>
    </location>
</feature>
<keyword evidence="13" id="KW-0902">Two-component regulatory system</keyword>
<dbReference type="InterPro" id="IPR050428">
    <property type="entry name" value="TCS_sensor_his_kinase"/>
</dbReference>
<dbReference type="CDD" id="cd06225">
    <property type="entry name" value="HAMP"/>
    <property type="match status" value="1"/>
</dbReference>
<dbReference type="GO" id="GO:0000155">
    <property type="term" value="F:phosphorelay sensor kinase activity"/>
    <property type="evidence" value="ECO:0007669"/>
    <property type="project" value="InterPro"/>
</dbReference>
<dbReference type="Gene3D" id="1.10.287.130">
    <property type="match status" value="1"/>
</dbReference>
<dbReference type="SMART" id="SM00304">
    <property type="entry name" value="HAMP"/>
    <property type="match status" value="1"/>
</dbReference>
<dbReference type="SMART" id="SM00388">
    <property type="entry name" value="HisKA"/>
    <property type="match status" value="1"/>
</dbReference>
<evidence type="ECO:0000313" key="19">
    <source>
        <dbReference type="Proteomes" id="UP000004508"/>
    </source>
</evidence>
<evidence type="ECO:0000256" key="10">
    <source>
        <dbReference type="ARBA" id="ARBA00022777"/>
    </source>
</evidence>
<evidence type="ECO:0000256" key="4">
    <source>
        <dbReference type="ARBA" id="ARBA00012438"/>
    </source>
</evidence>
<dbReference type="SUPFAM" id="SSF55874">
    <property type="entry name" value="ATPase domain of HSP90 chaperone/DNA topoisomerase II/histidine kinase"/>
    <property type="match status" value="1"/>
</dbReference>
<evidence type="ECO:0000256" key="8">
    <source>
        <dbReference type="ARBA" id="ARBA00022692"/>
    </source>
</evidence>
<dbReference type="PROSITE" id="PS50885">
    <property type="entry name" value="HAMP"/>
    <property type="match status" value="1"/>
</dbReference>
<evidence type="ECO:0000256" key="11">
    <source>
        <dbReference type="ARBA" id="ARBA00022840"/>
    </source>
</evidence>
<dbReference type="EC" id="2.7.13.3" evidence="4"/>
<dbReference type="EMBL" id="ADVG01000001">
    <property type="protein sequence ID" value="EFH89499.1"/>
    <property type="molecule type" value="Genomic_DNA"/>
</dbReference>
<comment type="catalytic activity">
    <reaction evidence="1">
        <text>ATP + protein L-histidine = ADP + protein N-phospho-L-histidine.</text>
        <dbReference type="EC" id="2.7.13.3"/>
    </reaction>
</comment>
<evidence type="ECO:0000256" key="13">
    <source>
        <dbReference type="ARBA" id="ARBA00023012"/>
    </source>
</evidence>
<dbReference type="RefSeq" id="WP_007906130.1">
    <property type="nucleotide sequence ID" value="NZ_ADVG01000001.1"/>
</dbReference>
<dbReference type="PANTHER" id="PTHR45436:SF5">
    <property type="entry name" value="SENSOR HISTIDINE KINASE TRCS"/>
    <property type="match status" value="1"/>
</dbReference>
<dbReference type="Gene3D" id="6.10.340.10">
    <property type="match status" value="1"/>
</dbReference>
<dbReference type="InterPro" id="IPR004358">
    <property type="entry name" value="Sig_transdc_His_kin-like_C"/>
</dbReference>
<dbReference type="InterPro" id="IPR036890">
    <property type="entry name" value="HATPase_C_sf"/>
</dbReference>
<keyword evidence="12 15" id="KW-1133">Transmembrane helix</keyword>
<evidence type="ECO:0000256" key="2">
    <source>
        <dbReference type="ARBA" id="ARBA00004236"/>
    </source>
</evidence>
<evidence type="ECO:0000256" key="15">
    <source>
        <dbReference type="SAM" id="Phobius"/>
    </source>
</evidence>
<dbReference type="InterPro" id="IPR003661">
    <property type="entry name" value="HisK_dim/P_dom"/>
</dbReference>
<gene>
    <name evidence="18" type="ORF">Krac_11062</name>
</gene>
<dbReference type="AlphaFoldDB" id="D6TJ92"/>
<evidence type="ECO:0000259" key="16">
    <source>
        <dbReference type="PROSITE" id="PS50109"/>
    </source>
</evidence>
<evidence type="ECO:0000256" key="3">
    <source>
        <dbReference type="ARBA" id="ARBA00004314"/>
    </source>
</evidence>
<dbReference type="InterPro" id="IPR005467">
    <property type="entry name" value="His_kinase_dom"/>
</dbReference>
<dbReference type="InterPro" id="IPR003594">
    <property type="entry name" value="HATPase_dom"/>
</dbReference>
<dbReference type="STRING" id="485913.Krac_11062"/>
<dbReference type="FunFam" id="3.30.565.10:FF:000023">
    <property type="entry name" value="PAS domain-containing sensor histidine kinase"/>
    <property type="match status" value="1"/>
</dbReference>
<dbReference type="Pfam" id="PF02518">
    <property type="entry name" value="HATPase_c"/>
    <property type="match status" value="1"/>
</dbReference>
<feature type="domain" description="HAMP" evidence="17">
    <location>
        <begin position="217"/>
        <end position="270"/>
    </location>
</feature>
<comment type="subcellular location">
    <subcellularLocation>
        <location evidence="2">Cell membrane</location>
    </subcellularLocation>
    <subcellularLocation>
        <location evidence="3">Membrane raft</location>
        <topology evidence="3">Multi-pass membrane protein</topology>
    </subcellularLocation>
</comment>
<dbReference type="Pfam" id="PF00512">
    <property type="entry name" value="HisKA"/>
    <property type="match status" value="1"/>
</dbReference>
<organism evidence="18 19">
    <name type="scientific">Ktedonobacter racemifer DSM 44963</name>
    <dbReference type="NCBI Taxonomy" id="485913"/>
    <lineage>
        <taxon>Bacteria</taxon>
        <taxon>Bacillati</taxon>
        <taxon>Chloroflexota</taxon>
        <taxon>Ktedonobacteria</taxon>
        <taxon>Ktedonobacterales</taxon>
        <taxon>Ktedonobacteraceae</taxon>
        <taxon>Ktedonobacter</taxon>
    </lineage>
</organism>
<dbReference type="SUPFAM" id="SSF47384">
    <property type="entry name" value="Homodimeric domain of signal transducing histidine kinase"/>
    <property type="match status" value="1"/>
</dbReference>
<evidence type="ECO:0000256" key="5">
    <source>
        <dbReference type="ARBA" id="ARBA00022475"/>
    </source>
</evidence>
<name>D6TJ92_KTERA</name>
<dbReference type="InterPro" id="IPR036097">
    <property type="entry name" value="HisK_dim/P_sf"/>
</dbReference>
<proteinExistence type="predicted"/>
<dbReference type="Gene3D" id="3.30.565.10">
    <property type="entry name" value="Histidine kinase-like ATPase, C-terminal domain"/>
    <property type="match status" value="1"/>
</dbReference>
<keyword evidence="11" id="KW-0067">ATP-binding</keyword>
<dbReference type="Pfam" id="PF00672">
    <property type="entry name" value="HAMP"/>
    <property type="match status" value="1"/>
</dbReference>
<evidence type="ECO:0000313" key="18">
    <source>
        <dbReference type="EMBL" id="EFH89499.1"/>
    </source>
</evidence>
<keyword evidence="8 15" id="KW-0812">Transmembrane</keyword>
<reference evidence="18 19" key="1">
    <citation type="journal article" date="2011" name="Stand. Genomic Sci.">
        <title>Non-contiguous finished genome sequence and contextual data of the filamentous soil bacterium Ktedonobacter racemifer type strain (SOSP1-21).</title>
        <authorList>
            <person name="Chang Y.J."/>
            <person name="Land M."/>
            <person name="Hauser L."/>
            <person name="Chertkov O."/>
            <person name="Del Rio T.G."/>
            <person name="Nolan M."/>
            <person name="Copeland A."/>
            <person name="Tice H."/>
            <person name="Cheng J.F."/>
            <person name="Lucas S."/>
            <person name="Han C."/>
            <person name="Goodwin L."/>
            <person name="Pitluck S."/>
            <person name="Ivanova N."/>
            <person name="Ovchinikova G."/>
            <person name="Pati A."/>
            <person name="Chen A."/>
            <person name="Palaniappan K."/>
            <person name="Mavromatis K."/>
            <person name="Liolios K."/>
            <person name="Brettin T."/>
            <person name="Fiebig A."/>
            <person name="Rohde M."/>
            <person name="Abt B."/>
            <person name="Goker M."/>
            <person name="Detter J.C."/>
            <person name="Woyke T."/>
            <person name="Bristow J."/>
            <person name="Eisen J.A."/>
            <person name="Markowitz V."/>
            <person name="Hugenholtz P."/>
            <person name="Kyrpides N.C."/>
            <person name="Klenk H.P."/>
            <person name="Lapidus A."/>
        </authorList>
    </citation>
    <scope>NUCLEOTIDE SEQUENCE [LARGE SCALE GENOMIC DNA]</scope>
    <source>
        <strain evidence="19">DSM 44963</strain>
    </source>
</reference>
<dbReference type="FunFam" id="1.10.287.130:FF:000001">
    <property type="entry name" value="Two-component sensor histidine kinase"/>
    <property type="match status" value="1"/>
</dbReference>
<sequence>MRMRRPQLFPPGLRVQLTLWYIAVSATLVILCATAFYMIVKIQLETNFDTALRLRTQQIAQALVVSQGRMNTSDIAGQMSQLGATAAYIDTHPGQSKRTFQQEKDVSPGDFFVRVLDAHAQTLYATTDMRQLALNATSVHDPLHGVPWRGTVYDADGRQVRVYCTMLVWQNQIIGVIQVGQSLESLNEQLQTVLYILIGICSVLLLVCGLCSYWFSARAFRPIHHLARTARMINAQDLQKRVPLPRARDEVYDLAVLFNQMIGRLERAFEHQRRFVADASHELRTPVAVIRNMTEVALSRSEKTEEYIMALEGINEETERLGRLINDLLALARADEQKMQLDYEPVRLDFLAADAIESMEPLAQERQVSLASGLLQAATVMGDAARLIQIILSLLDNALKYTNSGGKVTVSVEIYEDLAQLRVQDTGIGISPEERQHIFERFYRADPARSKALGGYGLGLSIVELLVRLQHGTVSVESEPGEGALFIITFPLASEAAMTGEGFSLPQATVL</sequence>
<evidence type="ECO:0000256" key="12">
    <source>
        <dbReference type="ARBA" id="ARBA00022989"/>
    </source>
</evidence>
<comment type="caution">
    <text evidence="18">The sequence shown here is derived from an EMBL/GenBank/DDBJ whole genome shotgun (WGS) entry which is preliminary data.</text>
</comment>
<dbReference type="SMART" id="SM00387">
    <property type="entry name" value="HATPase_c"/>
    <property type="match status" value="1"/>
</dbReference>
<dbReference type="eggNOG" id="COG2205">
    <property type="taxonomic scope" value="Bacteria"/>
</dbReference>
<dbReference type="GO" id="GO:0005524">
    <property type="term" value="F:ATP binding"/>
    <property type="evidence" value="ECO:0007669"/>
    <property type="project" value="UniProtKB-KW"/>
</dbReference>
<dbReference type="PANTHER" id="PTHR45436">
    <property type="entry name" value="SENSOR HISTIDINE KINASE YKOH"/>
    <property type="match status" value="1"/>
</dbReference>
<accession>D6TJ92</accession>
<evidence type="ECO:0000256" key="14">
    <source>
        <dbReference type="ARBA" id="ARBA00023136"/>
    </source>
</evidence>
<evidence type="ECO:0000256" key="7">
    <source>
        <dbReference type="ARBA" id="ARBA00022679"/>
    </source>
</evidence>
<dbReference type="GO" id="GO:0045121">
    <property type="term" value="C:membrane raft"/>
    <property type="evidence" value="ECO:0007669"/>
    <property type="project" value="UniProtKB-SubCell"/>
</dbReference>
<keyword evidence="9" id="KW-0547">Nucleotide-binding</keyword>
<dbReference type="Proteomes" id="UP000004508">
    <property type="component" value="Unassembled WGS sequence"/>
</dbReference>
<dbReference type="InParanoid" id="D6TJ92"/>
<dbReference type="PRINTS" id="PR00344">
    <property type="entry name" value="BCTRLSENSOR"/>
</dbReference>
<keyword evidence="5" id="KW-1003">Cell membrane</keyword>
<feature type="transmembrane region" description="Helical" evidence="15">
    <location>
        <begin position="20"/>
        <end position="40"/>
    </location>
</feature>
<keyword evidence="14 15" id="KW-0472">Membrane</keyword>